<dbReference type="GO" id="GO:0005524">
    <property type="term" value="F:ATP binding"/>
    <property type="evidence" value="ECO:0007669"/>
    <property type="project" value="UniProtKB-UniRule"/>
</dbReference>
<dbReference type="SUPFAM" id="SSF47729">
    <property type="entry name" value="IHF-like DNA-binding proteins"/>
    <property type="match status" value="1"/>
</dbReference>
<accession>A0A813WWW1</accession>
<dbReference type="Pfam" id="PF18289">
    <property type="entry name" value="HU-CCDC81_euk_2"/>
    <property type="match status" value="1"/>
</dbReference>
<protein>
    <recommendedName>
        <fullName evidence="5">Protein kinase domain-containing protein</fullName>
    </recommendedName>
</protein>
<dbReference type="OrthoDB" id="125906at2759"/>
<feature type="binding site" evidence="3">
    <location>
        <position position="798"/>
    </location>
    <ligand>
        <name>ATP</name>
        <dbReference type="ChEBI" id="CHEBI:30616"/>
    </ligand>
</feature>
<gene>
    <name evidence="6" type="ORF">EDS130_LOCUS7755</name>
</gene>
<comment type="caution">
    <text evidence="6">The sequence shown here is derived from an EMBL/GenBank/DDBJ whole genome shotgun (WGS) entry which is preliminary data.</text>
</comment>
<reference evidence="6" key="1">
    <citation type="submission" date="2021-02" db="EMBL/GenBank/DDBJ databases">
        <authorList>
            <person name="Nowell W R."/>
        </authorList>
    </citation>
    <scope>NUCLEOTIDE SEQUENCE</scope>
</reference>
<dbReference type="Gene3D" id="3.30.200.20">
    <property type="entry name" value="Phosphorylase Kinase, domain 1"/>
    <property type="match status" value="1"/>
</dbReference>
<dbReference type="SUPFAM" id="SSF56112">
    <property type="entry name" value="Protein kinase-like (PK-like)"/>
    <property type="match status" value="1"/>
</dbReference>
<evidence type="ECO:0000313" key="7">
    <source>
        <dbReference type="Proteomes" id="UP000663852"/>
    </source>
</evidence>
<dbReference type="PANTHER" id="PTHR14362">
    <property type="entry name" value="COILED-COIL DOMAIN-CONTAINING PROTEIN 81"/>
    <property type="match status" value="1"/>
</dbReference>
<dbReference type="InterPro" id="IPR040673">
    <property type="entry name" value="CCDC81_HU_dom_2"/>
</dbReference>
<dbReference type="InterPro" id="IPR011009">
    <property type="entry name" value="Kinase-like_dom_sf"/>
</dbReference>
<dbReference type="Pfam" id="PF14908">
    <property type="entry name" value="HU-CCDC81_euk_1"/>
    <property type="match status" value="1"/>
</dbReference>
<feature type="region of interest" description="Disordered" evidence="4">
    <location>
        <begin position="198"/>
        <end position="268"/>
    </location>
</feature>
<dbReference type="Gene3D" id="1.10.510.10">
    <property type="entry name" value="Transferase(Phosphotransferase) domain 1"/>
    <property type="match status" value="1"/>
</dbReference>
<feature type="compositionally biased region" description="Low complexity" evidence="4">
    <location>
        <begin position="306"/>
        <end position="317"/>
    </location>
</feature>
<organism evidence="6 7">
    <name type="scientific">Adineta ricciae</name>
    <name type="common">Rotifer</name>
    <dbReference type="NCBI Taxonomy" id="249248"/>
    <lineage>
        <taxon>Eukaryota</taxon>
        <taxon>Metazoa</taxon>
        <taxon>Spiralia</taxon>
        <taxon>Gnathifera</taxon>
        <taxon>Rotifera</taxon>
        <taxon>Eurotatoria</taxon>
        <taxon>Bdelloidea</taxon>
        <taxon>Adinetida</taxon>
        <taxon>Adinetidae</taxon>
        <taxon>Adineta</taxon>
    </lineage>
</organism>
<dbReference type="InterPro" id="IPR000719">
    <property type="entry name" value="Prot_kinase_dom"/>
</dbReference>
<evidence type="ECO:0000256" key="1">
    <source>
        <dbReference type="ARBA" id="ARBA00022741"/>
    </source>
</evidence>
<name>A0A813WWW1_ADIRI</name>
<dbReference type="InterPro" id="IPR017441">
    <property type="entry name" value="Protein_kinase_ATP_BS"/>
</dbReference>
<dbReference type="PROSITE" id="PS50011">
    <property type="entry name" value="PROTEIN_KINASE_DOM"/>
    <property type="match status" value="1"/>
</dbReference>
<feature type="compositionally biased region" description="Polar residues" evidence="4">
    <location>
        <begin position="349"/>
        <end position="363"/>
    </location>
</feature>
<dbReference type="InterPro" id="IPR026295">
    <property type="entry name" value="CCD81"/>
</dbReference>
<feature type="compositionally biased region" description="Basic and acidic residues" evidence="4">
    <location>
        <begin position="231"/>
        <end position="248"/>
    </location>
</feature>
<evidence type="ECO:0000256" key="4">
    <source>
        <dbReference type="SAM" id="MobiDB-lite"/>
    </source>
</evidence>
<dbReference type="GO" id="GO:0004672">
    <property type="term" value="F:protein kinase activity"/>
    <property type="evidence" value="ECO:0007669"/>
    <property type="project" value="InterPro"/>
</dbReference>
<dbReference type="EMBL" id="CAJNOJ010000024">
    <property type="protein sequence ID" value="CAF0859893.1"/>
    <property type="molecule type" value="Genomic_DNA"/>
</dbReference>
<dbReference type="Pfam" id="PF00069">
    <property type="entry name" value="Pkinase"/>
    <property type="match status" value="1"/>
</dbReference>
<feature type="region of interest" description="Disordered" evidence="4">
    <location>
        <begin position="416"/>
        <end position="437"/>
    </location>
</feature>
<evidence type="ECO:0000256" key="3">
    <source>
        <dbReference type="PROSITE-ProRule" id="PRU10141"/>
    </source>
</evidence>
<dbReference type="GO" id="GO:0005815">
    <property type="term" value="C:microtubule organizing center"/>
    <property type="evidence" value="ECO:0007669"/>
    <property type="project" value="TreeGrafter"/>
</dbReference>
<evidence type="ECO:0000256" key="2">
    <source>
        <dbReference type="ARBA" id="ARBA00022840"/>
    </source>
</evidence>
<dbReference type="InterPro" id="IPR010992">
    <property type="entry name" value="IHF-like_DNA-bd_dom_sf"/>
</dbReference>
<proteinExistence type="predicted"/>
<dbReference type="SMART" id="SM00220">
    <property type="entry name" value="S_TKc"/>
    <property type="match status" value="1"/>
</dbReference>
<dbReference type="AlphaFoldDB" id="A0A813WWW1"/>
<evidence type="ECO:0000259" key="5">
    <source>
        <dbReference type="PROSITE" id="PS50011"/>
    </source>
</evidence>
<dbReference type="PANTHER" id="PTHR14362:SF2">
    <property type="entry name" value="COILED-COIL DOMAIN-CONTAINING PROTEIN 81"/>
    <property type="match status" value="1"/>
</dbReference>
<dbReference type="InterPro" id="IPR008271">
    <property type="entry name" value="Ser/Thr_kinase_AS"/>
</dbReference>
<dbReference type="GO" id="GO:0003677">
    <property type="term" value="F:DNA binding"/>
    <property type="evidence" value="ECO:0007669"/>
    <property type="project" value="InterPro"/>
</dbReference>
<dbReference type="PROSITE" id="PS00108">
    <property type="entry name" value="PROTEIN_KINASE_ST"/>
    <property type="match status" value="1"/>
</dbReference>
<feature type="region of interest" description="Disordered" evidence="4">
    <location>
        <begin position="286"/>
        <end position="365"/>
    </location>
</feature>
<keyword evidence="2 3" id="KW-0067">ATP-binding</keyword>
<evidence type="ECO:0000313" key="6">
    <source>
        <dbReference type="EMBL" id="CAF0859893.1"/>
    </source>
</evidence>
<feature type="domain" description="Protein kinase" evidence="5">
    <location>
        <begin position="769"/>
        <end position="1038"/>
    </location>
</feature>
<dbReference type="InterPro" id="IPR028034">
    <property type="entry name" value="HU-CCDC81"/>
</dbReference>
<sequence length="1041" mass="120120">MTDNINKLSQNLDKRHQTTASIANLTDDDVVKIWDAVSTYIESFMRQSKGVSIPGFGTFSFIHKRVDVGNNKYLLLQRPVFIFSEKIAQTHGLKTTQYPVNGSIPVHPLNYCFIQTQSVYTRDQIDLCVKHVLQIFNRSIAAQRNVEFTFSNIGKLQIRDGKVKMRFFKEFVSSVDENGKHIIDNMCNRPQTCDSVMSAREAARPPTSSNVVLPRLNSRVGNPTMQVIQEESQHEDEQQQETSRKDEFQQETTATTKHNPHVVKTTGRGYSQEAIIPIASLFSTADLVPPTAPTPAPPATTKRRSSSTTTPLRRSVSMYQGEPSNEPVPILPRPSSVVPRSKQEDLPSFSLSRSETRRLSASVNADPPQMTSCGHYGIGQDLCSLCHRRAKLNVPVYLHEEKRIREAEEDELLNRYRDNKDMEEQKKQDEASKAAREERQKIAAYNLGIAEATRAKKLDRSQELEIPRSIIFRKRLRTPPSYLKQQDFARQIEAQIKWRQEEQQTEKLDKDFSERLEQIQLAESLAQERESYIRNKRLQQEQLKSTLLNQIRSKPKEVPDQPDATLFGLNDMSTEKLQERRLHAIDIVRQQKELIEQRQRQQLLKQIQEQEYELKALDIMKEDLIGERRERYRRDIKIRKDLESDWINAMDEKHKRDEEEKMHMKAPQGILVHEQCDEYSRCAQCQRTLDNYGKSNIWKDTRVLERRTSYPMMKIAYAFRPFPANYKPTCDATLPAPINWNRPIQTSPSAPLVNAKPQATTIFVNGVSYTVVRLLGEGLHSRVYAAYDPRTTQSVAIKVVQNLDSVDSQGHSKMFFKEIRYLTKLQPRNPYVIRVYNHEFDSKSQTGKIVMETGHDFRFLLPLQAPASEKKMSVPQAKFYWQQMVEAVALLHRNGIVHSDIKPENFILTQGGQLRIIDLGLSFRLPQSQASVLRPFAGTPEYMPPEVCQIQNGQYSHQGRASDIWALGVLLFEMIFGYRPFEHVQDNYDKMSYIARLKHTPTIPPTTNPYLRDVLKQCLQVNPVRRPSADQLLQHPFFTNQ</sequence>
<keyword evidence="1 3" id="KW-0547">Nucleotide-binding</keyword>
<dbReference type="Proteomes" id="UP000663852">
    <property type="component" value="Unassembled WGS sequence"/>
</dbReference>
<dbReference type="PROSITE" id="PS00107">
    <property type="entry name" value="PROTEIN_KINASE_ATP"/>
    <property type="match status" value="1"/>
</dbReference>